<name>A0A0D2CT91_9EURO</name>
<dbReference type="InterPro" id="IPR007219">
    <property type="entry name" value="XnlR_reg_dom"/>
</dbReference>
<dbReference type="PANTHER" id="PTHR47424">
    <property type="entry name" value="REGULATORY PROTEIN GAL4"/>
    <property type="match status" value="1"/>
</dbReference>
<reference evidence="6 7" key="1">
    <citation type="submission" date="2015-01" db="EMBL/GenBank/DDBJ databases">
        <title>The Genome Sequence of Cladophialophora immunda CBS83496.</title>
        <authorList>
            <consortium name="The Broad Institute Genomics Platform"/>
            <person name="Cuomo C."/>
            <person name="de Hoog S."/>
            <person name="Gorbushina A."/>
            <person name="Stielow B."/>
            <person name="Teixiera M."/>
            <person name="Abouelleil A."/>
            <person name="Chapman S.B."/>
            <person name="Priest M."/>
            <person name="Young S.K."/>
            <person name="Wortman J."/>
            <person name="Nusbaum C."/>
            <person name="Birren B."/>
        </authorList>
    </citation>
    <scope>NUCLEOTIDE SEQUENCE [LARGE SCALE GENOMIC DNA]</scope>
    <source>
        <strain evidence="6 7">CBS 83496</strain>
    </source>
</reference>
<dbReference type="STRING" id="569365.A0A0D2CT91"/>
<sequence>MVLGRNGYAYPSLARNVEIGRFDVMNSTPAAGDVRKQVQVLNMTNLSSMERRKGRLASTCWQDWKLWKKRVQSAPQAVYVGSQASAEDAISESGVNLEDYAHRNSITPHSTGIPEEPTIEPDSVDGMGAIALSDSGEYYTHFGPSSNLALASHLYGYSSFHDESRSRLASRVQYLPPEPEATALLQQYFGTVGLFSPCIQEDTILATYKELRRNDPQYVRRSWLALLYMIFADTHGLRSYASPPDAAMEVSQKCFQKALKLAIPETITYSDLETVQLLCLTTCHLQGSTSSAQAWTFHVLAVKAAMQIGLHHTDSYSNLSLLQRETRKRTWFWCVVNDCLLSVHFGRPSIIQSALTKMDLPVDISSVFPAGGQSPSVLKSSLIYYNSIIRLSVLISPILAQIYDDNVGSHKNRTVFETYI</sequence>
<dbReference type="GO" id="GO:0006351">
    <property type="term" value="P:DNA-templated transcription"/>
    <property type="evidence" value="ECO:0007669"/>
    <property type="project" value="InterPro"/>
</dbReference>
<dbReference type="GeneID" id="27339195"/>
<evidence type="ECO:0000256" key="1">
    <source>
        <dbReference type="ARBA" id="ARBA00023015"/>
    </source>
</evidence>
<evidence type="ECO:0000259" key="5">
    <source>
        <dbReference type="SMART" id="SM00906"/>
    </source>
</evidence>
<organism evidence="6 7">
    <name type="scientific">Cladophialophora immunda</name>
    <dbReference type="NCBI Taxonomy" id="569365"/>
    <lineage>
        <taxon>Eukaryota</taxon>
        <taxon>Fungi</taxon>
        <taxon>Dikarya</taxon>
        <taxon>Ascomycota</taxon>
        <taxon>Pezizomycotina</taxon>
        <taxon>Eurotiomycetes</taxon>
        <taxon>Chaetothyriomycetidae</taxon>
        <taxon>Chaetothyriales</taxon>
        <taxon>Herpotrichiellaceae</taxon>
        <taxon>Cladophialophora</taxon>
    </lineage>
</organism>
<dbReference type="EMBL" id="KN847040">
    <property type="protein sequence ID" value="KIW33130.1"/>
    <property type="molecule type" value="Genomic_DNA"/>
</dbReference>
<dbReference type="OrthoDB" id="3364175at2759"/>
<dbReference type="GO" id="GO:0000981">
    <property type="term" value="F:DNA-binding transcription factor activity, RNA polymerase II-specific"/>
    <property type="evidence" value="ECO:0007669"/>
    <property type="project" value="TreeGrafter"/>
</dbReference>
<evidence type="ECO:0000256" key="3">
    <source>
        <dbReference type="ARBA" id="ARBA00023163"/>
    </source>
</evidence>
<dbReference type="PANTHER" id="PTHR47424:SF3">
    <property type="entry name" value="REGULATORY PROTEIN GAL4"/>
    <property type="match status" value="1"/>
</dbReference>
<keyword evidence="3" id="KW-0804">Transcription</keyword>
<proteinExistence type="predicted"/>
<dbReference type="AlphaFoldDB" id="A0A0D2CT91"/>
<dbReference type="CDD" id="cd12148">
    <property type="entry name" value="fungal_TF_MHR"/>
    <property type="match status" value="1"/>
</dbReference>
<dbReference type="HOGENOM" id="CLU_653814_0_0_1"/>
<accession>A0A0D2CT91</accession>
<feature type="domain" description="Xylanolytic transcriptional activator regulatory" evidence="5">
    <location>
        <begin position="294"/>
        <end position="367"/>
    </location>
</feature>
<dbReference type="RefSeq" id="XP_016253346.1">
    <property type="nucleotide sequence ID" value="XM_016386418.1"/>
</dbReference>
<dbReference type="GO" id="GO:0005634">
    <property type="term" value="C:nucleus"/>
    <property type="evidence" value="ECO:0007669"/>
    <property type="project" value="TreeGrafter"/>
</dbReference>
<keyword evidence="2" id="KW-0238">DNA-binding</keyword>
<dbReference type="GO" id="GO:0008270">
    <property type="term" value="F:zinc ion binding"/>
    <property type="evidence" value="ECO:0007669"/>
    <property type="project" value="InterPro"/>
</dbReference>
<evidence type="ECO:0000256" key="2">
    <source>
        <dbReference type="ARBA" id="ARBA00023125"/>
    </source>
</evidence>
<evidence type="ECO:0000256" key="4">
    <source>
        <dbReference type="ARBA" id="ARBA00023242"/>
    </source>
</evidence>
<evidence type="ECO:0000313" key="7">
    <source>
        <dbReference type="Proteomes" id="UP000054466"/>
    </source>
</evidence>
<keyword evidence="7" id="KW-1185">Reference proteome</keyword>
<keyword evidence="1" id="KW-0805">Transcription regulation</keyword>
<gene>
    <name evidence="6" type="ORF">PV07_00001</name>
</gene>
<dbReference type="GO" id="GO:0000978">
    <property type="term" value="F:RNA polymerase II cis-regulatory region sequence-specific DNA binding"/>
    <property type="evidence" value="ECO:0007669"/>
    <property type="project" value="TreeGrafter"/>
</dbReference>
<dbReference type="Pfam" id="PF04082">
    <property type="entry name" value="Fungal_trans"/>
    <property type="match status" value="1"/>
</dbReference>
<protein>
    <recommendedName>
        <fullName evidence="5">Xylanolytic transcriptional activator regulatory domain-containing protein</fullName>
    </recommendedName>
</protein>
<keyword evidence="4" id="KW-0539">Nucleus</keyword>
<dbReference type="VEuPathDB" id="FungiDB:PV07_00001"/>
<evidence type="ECO:0000313" key="6">
    <source>
        <dbReference type="EMBL" id="KIW33130.1"/>
    </source>
</evidence>
<dbReference type="GO" id="GO:0000435">
    <property type="term" value="P:positive regulation of transcription from RNA polymerase II promoter by galactose"/>
    <property type="evidence" value="ECO:0007669"/>
    <property type="project" value="TreeGrafter"/>
</dbReference>
<dbReference type="Proteomes" id="UP000054466">
    <property type="component" value="Unassembled WGS sequence"/>
</dbReference>
<dbReference type="InterPro" id="IPR051127">
    <property type="entry name" value="Fungal_SecMet_Regulators"/>
</dbReference>
<dbReference type="SMART" id="SM00906">
    <property type="entry name" value="Fungal_trans"/>
    <property type="match status" value="1"/>
</dbReference>